<feature type="compositionally biased region" description="Basic and acidic residues" evidence="1">
    <location>
        <begin position="167"/>
        <end position="176"/>
    </location>
</feature>
<dbReference type="InterPro" id="IPR036505">
    <property type="entry name" value="Amidase/PGRP_sf"/>
</dbReference>
<sequence length="264" mass="29055">MISRRGWRAEDPSGSYTRITRTRGVKVHYTGGYVNPKIVDDHRICIELVISFQRMHMSGGRGEKYIDLGYNLVACPHRRVFMGRGPGVVPAANGPGLNSEHYAVLALVGSSGFTEPNDELLHAVVDAVEYLRREGGAGREVKGHRDGYATSCPGGPLYAWVRAGAKRPKEEPDPKPTPKPNPKPETSWMEALVKNLPPLKPGDEHKHVKTLRCLLLARGVQEPKNLHSFVYDDALTADVEAFKKAKGLGSGPAWTKECWIKALS</sequence>
<dbReference type="CDD" id="cd06583">
    <property type="entry name" value="PGRP"/>
    <property type="match status" value="1"/>
</dbReference>
<dbReference type="SUPFAM" id="SSF55846">
    <property type="entry name" value="N-acetylmuramoyl-L-alanine amidase-like"/>
    <property type="match status" value="1"/>
</dbReference>
<feature type="region of interest" description="Disordered" evidence="1">
    <location>
        <begin position="165"/>
        <end position="186"/>
    </location>
</feature>
<dbReference type="RefSeq" id="WP_425566630.1">
    <property type="nucleotide sequence ID" value="NZ_BAAAUT010000031.1"/>
</dbReference>
<proteinExistence type="predicted"/>
<evidence type="ECO:0000313" key="2">
    <source>
        <dbReference type="EMBL" id="GAA3145050.1"/>
    </source>
</evidence>
<dbReference type="EMBL" id="BAAAUT010000031">
    <property type="protein sequence ID" value="GAA3145050.1"/>
    <property type="molecule type" value="Genomic_DNA"/>
</dbReference>
<dbReference type="Proteomes" id="UP001500320">
    <property type="component" value="Unassembled WGS sequence"/>
</dbReference>
<dbReference type="PANTHER" id="PTHR11022">
    <property type="entry name" value="PEPTIDOGLYCAN RECOGNITION PROTEIN"/>
    <property type="match status" value="1"/>
</dbReference>
<dbReference type="InterPro" id="IPR015510">
    <property type="entry name" value="PGRP"/>
</dbReference>
<evidence type="ECO:0008006" key="4">
    <source>
        <dbReference type="Google" id="ProtNLM"/>
    </source>
</evidence>
<organism evidence="2 3">
    <name type="scientific">Planomonospora alba</name>
    <dbReference type="NCBI Taxonomy" id="161354"/>
    <lineage>
        <taxon>Bacteria</taxon>
        <taxon>Bacillati</taxon>
        <taxon>Actinomycetota</taxon>
        <taxon>Actinomycetes</taxon>
        <taxon>Streptosporangiales</taxon>
        <taxon>Streptosporangiaceae</taxon>
        <taxon>Planomonospora</taxon>
    </lineage>
</organism>
<gene>
    <name evidence="2" type="ORF">GCM10010466_40180</name>
</gene>
<reference evidence="3" key="1">
    <citation type="journal article" date="2019" name="Int. J. Syst. Evol. Microbiol.">
        <title>The Global Catalogue of Microorganisms (GCM) 10K type strain sequencing project: providing services to taxonomists for standard genome sequencing and annotation.</title>
        <authorList>
            <consortium name="The Broad Institute Genomics Platform"/>
            <consortium name="The Broad Institute Genome Sequencing Center for Infectious Disease"/>
            <person name="Wu L."/>
            <person name="Ma J."/>
        </authorList>
    </citation>
    <scope>NUCLEOTIDE SEQUENCE [LARGE SCALE GENOMIC DNA]</scope>
    <source>
        <strain evidence="3">JCM 9373</strain>
    </source>
</reference>
<name>A0ABP6NG39_9ACTN</name>
<dbReference type="Gene3D" id="3.40.80.10">
    <property type="entry name" value="Peptidoglycan recognition protein-like"/>
    <property type="match status" value="1"/>
</dbReference>
<dbReference type="PANTHER" id="PTHR11022:SF41">
    <property type="entry name" value="PEPTIDOGLYCAN-RECOGNITION PROTEIN LC-RELATED"/>
    <property type="match status" value="1"/>
</dbReference>
<evidence type="ECO:0000256" key="1">
    <source>
        <dbReference type="SAM" id="MobiDB-lite"/>
    </source>
</evidence>
<accession>A0ABP6NG39</accession>
<evidence type="ECO:0000313" key="3">
    <source>
        <dbReference type="Proteomes" id="UP001500320"/>
    </source>
</evidence>
<keyword evidence="3" id="KW-1185">Reference proteome</keyword>
<protein>
    <recommendedName>
        <fullName evidence="4">N-acetylmuramoyl-L-alanine amidase</fullName>
    </recommendedName>
</protein>
<comment type="caution">
    <text evidence="2">The sequence shown here is derived from an EMBL/GenBank/DDBJ whole genome shotgun (WGS) entry which is preliminary data.</text>
</comment>
<dbReference type="InterPro" id="IPR002502">
    <property type="entry name" value="Amidase_domain"/>
</dbReference>